<keyword evidence="5" id="KW-1185">Reference proteome</keyword>
<dbReference type="InterPro" id="IPR045851">
    <property type="entry name" value="AMP-bd_C_sf"/>
</dbReference>
<dbReference type="RefSeq" id="WP_348156175.1">
    <property type="nucleotide sequence ID" value="NZ_BAABWU010000002.1"/>
</dbReference>
<gene>
    <name evidence="4" type="ORF">NBRC116598_08990</name>
</gene>
<organism evidence="4 5">
    <name type="scientific">Pseudophaeobacter arcticus</name>
    <dbReference type="NCBI Taxonomy" id="385492"/>
    <lineage>
        <taxon>Bacteria</taxon>
        <taxon>Pseudomonadati</taxon>
        <taxon>Pseudomonadota</taxon>
        <taxon>Alphaproteobacteria</taxon>
        <taxon>Rhodobacterales</taxon>
        <taxon>Paracoccaceae</taxon>
        <taxon>Pseudophaeobacter</taxon>
    </lineage>
</organism>
<dbReference type="InterPro" id="IPR020845">
    <property type="entry name" value="AMP-binding_CS"/>
</dbReference>
<dbReference type="InterPro" id="IPR042099">
    <property type="entry name" value="ANL_N_sf"/>
</dbReference>
<dbReference type="Pfam" id="PF00501">
    <property type="entry name" value="AMP-binding"/>
    <property type="match status" value="1"/>
</dbReference>
<keyword evidence="1" id="KW-0436">Ligase</keyword>
<dbReference type="SUPFAM" id="SSF56801">
    <property type="entry name" value="Acetyl-CoA synthetase-like"/>
    <property type="match status" value="1"/>
</dbReference>
<name>A0ABQ0AHV0_9RHOB</name>
<dbReference type="Proteomes" id="UP001441944">
    <property type="component" value="Unassembled WGS sequence"/>
</dbReference>
<evidence type="ECO:0000313" key="5">
    <source>
        <dbReference type="Proteomes" id="UP001441944"/>
    </source>
</evidence>
<dbReference type="PROSITE" id="PS00455">
    <property type="entry name" value="AMP_BINDING"/>
    <property type="match status" value="1"/>
</dbReference>
<dbReference type="PANTHER" id="PTHR43352">
    <property type="entry name" value="ACETYL-COA SYNTHETASE"/>
    <property type="match status" value="1"/>
</dbReference>
<evidence type="ECO:0000259" key="2">
    <source>
        <dbReference type="Pfam" id="PF00501"/>
    </source>
</evidence>
<dbReference type="Pfam" id="PF13193">
    <property type="entry name" value="AMP-binding_C"/>
    <property type="match status" value="1"/>
</dbReference>
<protein>
    <submittedName>
        <fullName evidence="4">AMP-binding protein</fullName>
    </submittedName>
</protein>
<dbReference type="Gene3D" id="3.30.300.30">
    <property type="match status" value="1"/>
</dbReference>
<sequence>MLGVSAHSDTFTRDNLPPEEQWPEFMLAGFDYPERLNVGVELTDAMVAKGFGDHIALIGNGRRRTYKELADWTNRLAHVLSEDLGVKPGNRVLIRSANNPAMVACWLAATKAGAVVVNTMPMLRAGELGQIVDKAEITHALCDTRLMDELVTCAKTSEHLKSVVGFDGTSNHDAELDRLALEKPVSYEAVQTGRDDVALLGFTSGTTGSPKATMHFHRDLLIIADGYAREVLDVQPDDVFVGSPPLAFTFGLGGLAIFPLRFGAAATLLENASPPNLIEIIEKYRATVCFTAPTAYRVMLQAMEEGADLSSLRAAVSAGETLPSPVYEAWIAQTGKPMLDGIGATEMLHIFITNRFSDHRPACTGKPVNGYQVRILNSDGTEAPRGEIGRLAVKGPTGCRYLADDRQAAYVQDGWNVTGDSFRMDEAGYLHFAARNDDMIVSAGYNIAGPEVEAALLSHEAVAECAVIAAPNEARGSIVEAHVVLSAGHIPSEALVKLLQDHVKGSIAPFKYPRSVVFAKELPKTETGKIQRFRLKAAQ</sequence>
<accession>A0ABQ0AHV0</accession>
<dbReference type="PANTHER" id="PTHR43352:SF1">
    <property type="entry name" value="ANTHRANILATE--COA LIGASE"/>
    <property type="match status" value="1"/>
</dbReference>
<evidence type="ECO:0000256" key="1">
    <source>
        <dbReference type="ARBA" id="ARBA00022598"/>
    </source>
</evidence>
<dbReference type="InterPro" id="IPR000873">
    <property type="entry name" value="AMP-dep_synth/lig_dom"/>
</dbReference>
<dbReference type="EMBL" id="BAABWU010000002">
    <property type="protein sequence ID" value="GAA6195455.1"/>
    <property type="molecule type" value="Genomic_DNA"/>
</dbReference>
<evidence type="ECO:0000313" key="4">
    <source>
        <dbReference type="EMBL" id="GAA6195455.1"/>
    </source>
</evidence>
<proteinExistence type="predicted"/>
<dbReference type="InterPro" id="IPR025110">
    <property type="entry name" value="AMP-bd_C"/>
</dbReference>
<evidence type="ECO:0000259" key="3">
    <source>
        <dbReference type="Pfam" id="PF13193"/>
    </source>
</evidence>
<reference evidence="4 5" key="1">
    <citation type="submission" date="2024-04" db="EMBL/GenBank/DDBJ databases">
        <title>Draft genome sequence of Pseudophaeobacter arcticus NBRC 116598.</title>
        <authorList>
            <person name="Miyakawa T."/>
            <person name="Kusuya Y."/>
            <person name="Miura T."/>
        </authorList>
    </citation>
    <scope>NUCLEOTIDE SEQUENCE [LARGE SCALE GENOMIC DNA]</scope>
    <source>
        <strain evidence="4 5">SU-CL00105</strain>
    </source>
</reference>
<dbReference type="Gene3D" id="3.40.50.12780">
    <property type="entry name" value="N-terminal domain of ligase-like"/>
    <property type="match status" value="1"/>
</dbReference>
<comment type="caution">
    <text evidence="4">The sequence shown here is derived from an EMBL/GenBank/DDBJ whole genome shotgun (WGS) entry which is preliminary data.</text>
</comment>
<feature type="domain" description="AMP-dependent synthetase/ligase" evidence="2">
    <location>
        <begin position="48"/>
        <end position="397"/>
    </location>
</feature>
<feature type="domain" description="AMP-binding enzyme C-terminal" evidence="3">
    <location>
        <begin position="451"/>
        <end position="529"/>
    </location>
</feature>